<feature type="compositionally biased region" description="Basic and acidic residues" evidence="1">
    <location>
        <begin position="81"/>
        <end position="95"/>
    </location>
</feature>
<dbReference type="AlphaFoldDB" id="A0A6A6SH89"/>
<feature type="compositionally biased region" description="Basic residues" evidence="1">
    <location>
        <begin position="39"/>
        <end position="49"/>
    </location>
</feature>
<name>A0A6A6SH89_9PLEO</name>
<feature type="compositionally biased region" description="Basic and acidic residues" evidence="1">
    <location>
        <begin position="54"/>
        <end position="72"/>
    </location>
</feature>
<proteinExistence type="predicted"/>
<accession>A0A6A6SH89</accession>
<feature type="compositionally biased region" description="Basic and acidic residues" evidence="1">
    <location>
        <begin position="103"/>
        <end position="129"/>
    </location>
</feature>
<evidence type="ECO:0000313" key="2">
    <source>
        <dbReference type="EMBL" id="KAF2646920.1"/>
    </source>
</evidence>
<reference evidence="2" key="1">
    <citation type="journal article" date="2020" name="Stud. Mycol.">
        <title>101 Dothideomycetes genomes: a test case for predicting lifestyles and emergence of pathogens.</title>
        <authorList>
            <person name="Haridas S."/>
            <person name="Albert R."/>
            <person name="Binder M."/>
            <person name="Bloem J."/>
            <person name="Labutti K."/>
            <person name="Salamov A."/>
            <person name="Andreopoulos B."/>
            <person name="Baker S."/>
            <person name="Barry K."/>
            <person name="Bills G."/>
            <person name="Bluhm B."/>
            <person name="Cannon C."/>
            <person name="Castanera R."/>
            <person name="Culley D."/>
            <person name="Daum C."/>
            <person name="Ezra D."/>
            <person name="Gonzalez J."/>
            <person name="Henrissat B."/>
            <person name="Kuo A."/>
            <person name="Liang C."/>
            <person name="Lipzen A."/>
            <person name="Lutzoni F."/>
            <person name="Magnuson J."/>
            <person name="Mondo S."/>
            <person name="Nolan M."/>
            <person name="Ohm R."/>
            <person name="Pangilinan J."/>
            <person name="Park H.-J."/>
            <person name="Ramirez L."/>
            <person name="Alfaro M."/>
            <person name="Sun H."/>
            <person name="Tritt A."/>
            <person name="Yoshinaga Y."/>
            <person name="Zwiers L.-H."/>
            <person name="Turgeon B."/>
            <person name="Goodwin S."/>
            <person name="Spatafora J."/>
            <person name="Crous P."/>
            <person name="Grigoriev I."/>
        </authorList>
    </citation>
    <scope>NUCLEOTIDE SEQUENCE</scope>
    <source>
        <strain evidence="2">CBS 473.64</strain>
    </source>
</reference>
<protein>
    <submittedName>
        <fullName evidence="2">Uncharacterized protein</fullName>
    </submittedName>
</protein>
<dbReference type="EMBL" id="MU006776">
    <property type="protein sequence ID" value="KAF2646920.1"/>
    <property type="molecule type" value="Genomic_DNA"/>
</dbReference>
<evidence type="ECO:0000256" key="1">
    <source>
        <dbReference type="SAM" id="MobiDB-lite"/>
    </source>
</evidence>
<evidence type="ECO:0000313" key="3">
    <source>
        <dbReference type="Proteomes" id="UP000799753"/>
    </source>
</evidence>
<organism evidence="2 3">
    <name type="scientific">Massarina eburnea CBS 473.64</name>
    <dbReference type="NCBI Taxonomy" id="1395130"/>
    <lineage>
        <taxon>Eukaryota</taxon>
        <taxon>Fungi</taxon>
        <taxon>Dikarya</taxon>
        <taxon>Ascomycota</taxon>
        <taxon>Pezizomycotina</taxon>
        <taxon>Dothideomycetes</taxon>
        <taxon>Pleosporomycetidae</taxon>
        <taxon>Pleosporales</taxon>
        <taxon>Massarineae</taxon>
        <taxon>Massarinaceae</taxon>
        <taxon>Massarina</taxon>
    </lineage>
</organism>
<sequence>MPHQNRHSFSHYYSYSRTYTHTRTSHSNPSPSRDTEHTHLHKKHKHNRTPTHTPKSEIFRKHPDPQNLRTDENESSSQLKRAWEGDGRNPCRDDGESSNQLERQWERDPLHDPRRHLVEGHRDHERNQERSSGSGMGMWKEAREAGMARYREW</sequence>
<dbReference type="Proteomes" id="UP000799753">
    <property type="component" value="Unassembled WGS sequence"/>
</dbReference>
<gene>
    <name evidence="2" type="ORF">P280DRAFT_465066</name>
</gene>
<feature type="region of interest" description="Disordered" evidence="1">
    <location>
        <begin position="20"/>
        <end position="140"/>
    </location>
</feature>
<keyword evidence="3" id="KW-1185">Reference proteome</keyword>